<dbReference type="PANTHER" id="PTHR21015:SF22">
    <property type="entry name" value="GLYCOSYLTRANSFERASE"/>
    <property type="match status" value="1"/>
</dbReference>
<gene>
    <name evidence="3" type="ORF">CkaCkLH20_11552</name>
</gene>
<sequence length="458" mass="50712">MPATAIQNDEAAKLKPLLFMTAFPGEGHTNPLITIASHLVKRGYEVVFMAPSVYESQINEAGAEYLFVDNPITDSVFEAFREASERPQGPERLAAQYKAIFLDMQPTRTQSTENALVMLQARHPGRQIILLEDVFNASFWAFKYGRPLPAGLETLPKSIGFGVSPVLVESQDTGPISLGLPPDTTDSGRERNKALYDLAESGPLKLMVDAWQDSWSRCGCTSIPDGRMFRSFYAAHDHTLQLCSPSLDYQLSDLPSCLEFVGVLPRKPRNFTIQYPLWWSEVENRHEHYRHVIFVSQGTLNPFWSELIIPTLNAFSDRPDILVVATLGARGAELPPEVTIPSNARVVDYFPYDTMLEFADVFVSNAGYGTLTHAVSNGVPVLLAGQNEEKIEVTMRAVHAGVGLSLGTQTPSIEQVRRGVEQILADNKYKKAAMKLKVENDGLDALSAIELKVKKLTT</sequence>
<evidence type="ECO:0000313" key="4">
    <source>
        <dbReference type="Proteomes" id="UP000781932"/>
    </source>
</evidence>
<dbReference type="AlphaFoldDB" id="A0A9P6I2S7"/>
<feature type="domain" description="Erythromycin biosynthesis protein CIII-like C-terminal" evidence="2">
    <location>
        <begin position="323"/>
        <end position="440"/>
    </location>
</feature>
<dbReference type="Gene3D" id="3.40.50.2000">
    <property type="entry name" value="Glycogen Phosphorylase B"/>
    <property type="match status" value="2"/>
</dbReference>
<dbReference type="InterPro" id="IPR010610">
    <property type="entry name" value="EryCIII-like_C"/>
</dbReference>
<dbReference type="EMBL" id="JAATWM020000049">
    <property type="protein sequence ID" value="KAF9870880.1"/>
    <property type="molecule type" value="Genomic_DNA"/>
</dbReference>
<dbReference type="InterPro" id="IPR002213">
    <property type="entry name" value="UDP_glucos_trans"/>
</dbReference>
<dbReference type="OrthoDB" id="5835829at2759"/>
<dbReference type="GO" id="GO:0016758">
    <property type="term" value="F:hexosyltransferase activity"/>
    <property type="evidence" value="ECO:0007669"/>
    <property type="project" value="UniProtKB-ARBA"/>
</dbReference>
<accession>A0A9P6I2S7</accession>
<dbReference type="Pfam" id="PF06722">
    <property type="entry name" value="EryCIII-like_C"/>
    <property type="match status" value="1"/>
</dbReference>
<organism evidence="3 4">
    <name type="scientific">Colletotrichum karsti</name>
    <dbReference type="NCBI Taxonomy" id="1095194"/>
    <lineage>
        <taxon>Eukaryota</taxon>
        <taxon>Fungi</taxon>
        <taxon>Dikarya</taxon>
        <taxon>Ascomycota</taxon>
        <taxon>Pezizomycotina</taxon>
        <taxon>Sordariomycetes</taxon>
        <taxon>Hypocreomycetidae</taxon>
        <taxon>Glomerellales</taxon>
        <taxon>Glomerellaceae</taxon>
        <taxon>Colletotrichum</taxon>
        <taxon>Colletotrichum boninense species complex</taxon>
    </lineage>
</organism>
<proteinExistence type="predicted"/>
<name>A0A9P6I2S7_9PEZI</name>
<dbReference type="Proteomes" id="UP000781932">
    <property type="component" value="Unassembled WGS sequence"/>
</dbReference>
<dbReference type="CDD" id="cd03784">
    <property type="entry name" value="GT1_Gtf-like"/>
    <property type="match status" value="1"/>
</dbReference>
<evidence type="ECO:0000259" key="2">
    <source>
        <dbReference type="Pfam" id="PF06722"/>
    </source>
</evidence>
<dbReference type="GO" id="GO:0008194">
    <property type="term" value="F:UDP-glycosyltransferase activity"/>
    <property type="evidence" value="ECO:0007669"/>
    <property type="project" value="InterPro"/>
</dbReference>
<reference evidence="3" key="2">
    <citation type="submission" date="2020-11" db="EMBL/GenBank/DDBJ databases">
        <title>Whole genome sequencing of Colletotrichum sp.</title>
        <authorList>
            <person name="Li H."/>
        </authorList>
    </citation>
    <scope>NUCLEOTIDE SEQUENCE</scope>
    <source>
        <strain evidence="3">CkLH20</strain>
    </source>
</reference>
<dbReference type="SUPFAM" id="SSF53756">
    <property type="entry name" value="UDP-Glycosyltransferase/glycogen phosphorylase"/>
    <property type="match status" value="1"/>
</dbReference>
<evidence type="ECO:0000313" key="3">
    <source>
        <dbReference type="EMBL" id="KAF9870880.1"/>
    </source>
</evidence>
<reference evidence="3" key="1">
    <citation type="submission" date="2020-03" db="EMBL/GenBank/DDBJ databases">
        <authorList>
            <person name="He L."/>
        </authorList>
    </citation>
    <scope>NUCLEOTIDE SEQUENCE</scope>
    <source>
        <strain evidence="3">CkLH20</strain>
    </source>
</reference>
<evidence type="ECO:0000256" key="1">
    <source>
        <dbReference type="ARBA" id="ARBA00022679"/>
    </source>
</evidence>
<dbReference type="GeneID" id="62167340"/>
<dbReference type="RefSeq" id="XP_038740341.1">
    <property type="nucleotide sequence ID" value="XM_038894266.1"/>
</dbReference>
<keyword evidence="4" id="KW-1185">Reference proteome</keyword>
<comment type="caution">
    <text evidence="3">The sequence shown here is derived from an EMBL/GenBank/DDBJ whole genome shotgun (WGS) entry which is preliminary data.</text>
</comment>
<protein>
    <submittedName>
        <fullName evidence="3">Udp-glucuronosyl udp-glucosyltransferase</fullName>
    </submittedName>
</protein>
<keyword evidence="1" id="KW-0808">Transferase</keyword>
<dbReference type="PANTHER" id="PTHR21015">
    <property type="entry name" value="UDP-N-ACETYLGLUCOSAMINE--N-ACETYLMURAMYL-(PENTAPEPTIDE) PYROPHOSPHORYL-UNDECAPRENOL N-ACETYLGLUCOSAMINE TRANSFERASE 1"/>
    <property type="match status" value="1"/>
</dbReference>